<name>A0A1B6CZI1_9HEMI</name>
<dbReference type="AlphaFoldDB" id="A0A1B6CZI1"/>
<gene>
    <name evidence="2" type="ORF">g.1630</name>
</gene>
<organism evidence="2">
    <name type="scientific">Clastoptera arizonana</name>
    <name type="common">Arizona spittle bug</name>
    <dbReference type="NCBI Taxonomy" id="38151"/>
    <lineage>
        <taxon>Eukaryota</taxon>
        <taxon>Metazoa</taxon>
        <taxon>Ecdysozoa</taxon>
        <taxon>Arthropoda</taxon>
        <taxon>Hexapoda</taxon>
        <taxon>Insecta</taxon>
        <taxon>Pterygota</taxon>
        <taxon>Neoptera</taxon>
        <taxon>Paraneoptera</taxon>
        <taxon>Hemiptera</taxon>
        <taxon>Auchenorrhyncha</taxon>
        <taxon>Cercopoidea</taxon>
        <taxon>Clastopteridae</taxon>
        <taxon>Clastoptera</taxon>
    </lineage>
</organism>
<feature type="signal peptide" evidence="1">
    <location>
        <begin position="1"/>
        <end position="17"/>
    </location>
</feature>
<keyword evidence="1" id="KW-0732">Signal</keyword>
<evidence type="ECO:0000313" key="2">
    <source>
        <dbReference type="EMBL" id="JAS18693.1"/>
    </source>
</evidence>
<protein>
    <recommendedName>
        <fullName evidence="3">Protein TsetseEP domain-containing protein</fullName>
    </recommendedName>
</protein>
<dbReference type="EMBL" id="GEDC01018605">
    <property type="protein sequence ID" value="JAS18693.1"/>
    <property type="molecule type" value="Transcribed_RNA"/>
</dbReference>
<proteinExistence type="predicted"/>
<accession>A0A1B6CZI1</accession>
<evidence type="ECO:0000256" key="1">
    <source>
        <dbReference type="SAM" id="SignalP"/>
    </source>
</evidence>
<sequence>MSLYLIFTSCLFIFVGSENNDNKVNLSVLDNDILHQLKDLQNCDVEKLLEDTRFCAAELDDLADLCDHKRDAGIELYGMLGLQGEPRFHHFKVNSVELTEKYNWDQNDVDGLLNNLSRANYAWERYQLCLNRNSTQQD</sequence>
<evidence type="ECO:0008006" key="3">
    <source>
        <dbReference type="Google" id="ProtNLM"/>
    </source>
</evidence>
<feature type="chain" id="PRO_5008580796" description="Protein TsetseEP domain-containing protein" evidence="1">
    <location>
        <begin position="18"/>
        <end position="138"/>
    </location>
</feature>
<reference evidence="2" key="1">
    <citation type="submission" date="2015-12" db="EMBL/GenBank/DDBJ databases">
        <title>De novo transcriptome assembly of four potential Pierce s Disease insect vectors from Arizona vineyards.</title>
        <authorList>
            <person name="Tassone E.E."/>
        </authorList>
    </citation>
    <scope>NUCLEOTIDE SEQUENCE</scope>
</reference>